<gene>
    <name evidence="2" type="ORF">DB32_001919</name>
</gene>
<dbReference type="SUPFAM" id="SSF74653">
    <property type="entry name" value="TolA/TonB C-terminal domain"/>
    <property type="match status" value="1"/>
</dbReference>
<dbReference type="NCBIfam" id="NF033768">
    <property type="entry name" value="myxo_SS_tail"/>
    <property type="match status" value="1"/>
</dbReference>
<dbReference type="InterPro" id="IPR049806">
    <property type="entry name" value="MasK-like_C"/>
</dbReference>
<evidence type="ECO:0000256" key="1">
    <source>
        <dbReference type="SAM" id="MobiDB-lite"/>
    </source>
</evidence>
<keyword evidence="3" id="KW-1185">Reference proteome</keyword>
<organism evidence="2 3">
    <name type="scientific">Sandaracinus amylolyticus</name>
    <dbReference type="NCBI Taxonomy" id="927083"/>
    <lineage>
        <taxon>Bacteria</taxon>
        <taxon>Pseudomonadati</taxon>
        <taxon>Myxococcota</taxon>
        <taxon>Polyangia</taxon>
        <taxon>Polyangiales</taxon>
        <taxon>Sandaracinaceae</taxon>
        <taxon>Sandaracinus</taxon>
    </lineage>
</organism>
<proteinExistence type="predicted"/>
<dbReference type="AlphaFoldDB" id="A0A0F6YI71"/>
<dbReference type="Proteomes" id="UP000034883">
    <property type="component" value="Chromosome"/>
</dbReference>
<name>A0A0F6YI71_9BACT</name>
<dbReference type="KEGG" id="samy:DB32_001919"/>
<evidence type="ECO:0000313" key="2">
    <source>
        <dbReference type="EMBL" id="AKF04770.1"/>
    </source>
</evidence>
<protein>
    <recommendedName>
        <fullName evidence="4">AgmX/PglI C-terminal domain-containing protein</fullName>
    </recommendedName>
</protein>
<dbReference type="RefSeq" id="WP_053232077.1">
    <property type="nucleotide sequence ID" value="NZ_CP011125.1"/>
</dbReference>
<dbReference type="EMBL" id="CP011125">
    <property type="protein sequence ID" value="AKF04770.1"/>
    <property type="molecule type" value="Genomic_DNA"/>
</dbReference>
<accession>A0A0F6YI71</accession>
<evidence type="ECO:0008006" key="4">
    <source>
        <dbReference type="Google" id="ProtNLM"/>
    </source>
</evidence>
<dbReference type="Gene3D" id="3.30.1150.10">
    <property type="match status" value="1"/>
</dbReference>
<sequence>MALLAIAGLAYCLTREEAPPPAPVADTTPDAGPGRSTALVEDEFEIPELEPDAGPPPDAGQVATTPRRPQPTRSWDECTGEIATAAASQVIREHNAQIRNCYERQLKQNPMLEGNMTLAVRIAPNGSVDGTQVTGSLRDRDVFACVRSVASHMRFPPPGGRDCAVVQVPFQFTPRQ</sequence>
<feature type="compositionally biased region" description="Low complexity" evidence="1">
    <location>
        <begin position="24"/>
        <end position="33"/>
    </location>
</feature>
<evidence type="ECO:0000313" key="3">
    <source>
        <dbReference type="Proteomes" id="UP000034883"/>
    </source>
</evidence>
<feature type="region of interest" description="Disordered" evidence="1">
    <location>
        <begin position="17"/>
        <end position="75"/>
    </location>
</feature>
<feature type="compositionally biased region" description="Acidic residues" evidence="1">
    <location>
        <begin position="40"/>
        <end position="51"/>
    </location>
</feature>
<dbReference type="STRING" id="927083.DB32_001919"/>
<reference evidence="2 3" key="1">
    <citation type="submission" date="2015-03" db="EMBL/GenBank/DDBJ databases">
        <title>Genome assembly of Sandaracinus amylolyticus DSM 53668.</title>
        <authorList>
            <person name="Sharma G."/>
            <person name="Subramanian S."/>
        </authorList>
    </citation>
    <scope>NUCLEOTIDE SEQUENCE [LARGE SCALE GENOMIC DNA]</scope>
    <source>
        <strain evidence="2 3">DSM 53668</strain>
    </source>
</reference>